<sequence length="37" mass="4232">MKLKIAIAEFPIFYVIMSSSIAIQMLLQFGDEDRPTN</sequence>
<evidence type="ECO:0000313" key="3">
    <source>
        <dbReference type="Proteomes" id="UP000017127"/>
    </source>
</evidence>
<name>U7QNA5_9CYAN</name>
<reference evidence="2 3" key="1">
    <citation type="journal article" date="2013" name="Front. Microbiol.">
        <title>Comparative genomic analyses of the cyanobacterium, Lyngbya aestuarii BL J, a powerful hydrogen producer.</title>
        <authorList>
            <person name="Kothari A."/>
            <person name="Vaughn M."/>
            <person name="Garcia-Pichel F."/>
        </authorList>
    </citation>
    <scope>NUCLEOTIDE SEQUENCE [LARGE SCALE GENOMIC DNA]</scope>
    <source>
        <strain evidence="2 3">BL J</strain>
    </source>
</reference>
<feature type="transmembrane region" description="Helical" evidence="1">
    <location>
        <begin position="12"/>
        <end position="30"/>
    </location>
</feature>
<evidence type="ECO:0000313" key="2">
    <source>
        <dbReference type="EMBL" id="ERT08590.1"/>
    </source>
</evidence>
<keyword evidence="3" id="KW-1185">Reference proteome</keyword>
<keyword evidence="1" id="KW-0472">Membrane</keyword>
<keyword evidence="1" id="KW-1133">Transmembrane helix</keyword>
<keyword evidence="1" id="KW-0812">Transmembrane</keyword>
<dbReference type="Proteomes" id="UP000017127">
    <property type="component" value="Unassembled WGS sequence"/>
</dbReference>
<evidence type="ECO:0000256" key="1">
    <source>
        <dbReference type="SAM" id="Phobius"/>
    </source>
</evidence>
<gene>
    <name evidence="2" type="ORF">M595_1418</name>
</gene>
<protein>
    <submittedName>
        <fullName evidence="2">Putative membrane protein</fullName>
    </submittedName>
</protein>
<organism evidence="2 3">
    <name type="scientific">Lyngbya aestuarii BL J</name>
    <dbReference type="NCBI Taxonomy" id="1348334"/>
    <lineage>
        <taxon>Bacteria</taxon>
        <taxon>Bacillati</taxon>
        <taxon>Cyanobacteriota</taxon>
        <taxon>Cyanophyceae</taxon>
        <taxon>Oscillatoriophycideae</taxon>
        <taxon>Oscillatoriales</taxon>
        <taxon>Microcoleaceae</taxon>
        <taxon>Lyngbya</taxon>
    </lineage>
</organism>
<dbReference type="EMBL" id="AUZM01000009">
    <property type="protein sequence ID" value="ERT08590.1"/>
    <property type="molecule type" value="Genomic_DNA"/>
</dbReference>
<dbReference type="AlphaFoldDB" id="U7QNA5"/>
<accession>U7QNA5</accession>
<proteinExistence type="predicted"/>
<comment type="caution">
    <text evidence="2">The sequence shown here is derived from an EMBL/GenBank/DDBJ whole genome shotgun (WGS) entry which is preliminary data.</text>
</comment>